<organism evidence="2 3">
    <name type="scientific">Clostridium aromativorans</name>
    <dbReference type="NCBI Taxonomy" id="2836848"/>
    <lineage>
        <taxon>Bacteria</taxon>
        <taxon>Bacillati</taxon>
        <taxon>Bacillota</taxon>
        <taxon>Clostridia</taxon>
        <taxon>Eubacteriales</taxon>
        <taxon>Clostridiaceae</taxon>
        <taxon>Clostridium</taxon>
    </lineage>
</organism>
<feature type="transmembrane region" description="Helical" evidence="1">
    <location>
        <begin position="56"/>
        <end position="75"/>
    </location>
</feature>
<evidence type="ECO:0000313" key="2">
    <source>
        <dbReference type="EMBL" id="MCC9295141.1"/>
    </source>
</evidence>
<proteinExistence type="predicted"/>
<protein>
    <submittedName>
        <fullName evidence="2">Uncharacterized protein</fullName>
    </submittedName>
</protein>
<evidence type="ECO:0000313" key="3">
    <source>
        <dbReference type="Proteomes" id="UP001165422"/>
    </source>
</evidence>
<name>A0ABS8N629_9CLOT</name>
<accession>A0ABS8N629</accession>
<keyword evidence="1" id="KW-0472">Membrane</keyword>
<evidence type="ECO:0000256" key="1">
    <source>
        <dbReference type="SAM" id="Phobius"/>
    </source>
</evidence>
<sequence>MTKIRAVFKKFLSVVQICLVLFSAIFWHLSNEKMGIMRWLVYENERYDNFFMRNKIIWTLVIILILSIAAAVKIHRKPDKKYILFVMVNFIVILFAFKFDSEKIICYFVINVIFIIVLIVQLIKLIFYWK</sequence>
<keyword evidence="3" id="KW-1185">Reference proteome</keyword>
<feature type="transmembrane region" description="Helical" evidence="1">
    <location>
        <begin position="105"/>
        <end position="127"/>
    </location>
</feature>
<gene>
    <name evidence="2" type="ORF">LN736_09770</name>
</gene>
<dbReference type="Proteomes" id="UP001165422">
    <property type="component" value="Unassembled WGS sequence"/>
</dbReference>
<dbReference type="RefSeq" id="WP_150356000.1">
    <property type="nucleotide sequence ID" value="NZ_JAJJPB010000011.1"/>
</dbReference>
<comment type="caution">
    <text evidence="2">The sequence shown here is derived from an EMBL/GenBank/DDBJ whole genome shotgun (WGS) entry which is preliminary data.</text>
</comment>
<keyword evidence="1" id="KW-1133">Transmembrane helix</keyword>
<feature type="transmembrane region" description="Helical" evidence="1">
    <location>
        <begin position="12"/>
        <end position="30"/>
    </location>
</feature>
<dbReference type="EMBL" id="JAJJPB010000011">
    <property type="protein sequence ID" value="MCC9295141.1"/>
    <property type="molecule type" value="Genomic_DNA"/>
</dbReference>
<reference evidence="2" key="1">
    <citation type="submission" date="2021-11" db="EMBL/GenBank/DDBJ databases">
        <authorList>
            <person name="Qingchun L."/>
            <person name="Dong Z."/>
            <person name="Zongwei Q."/>
            <person name="Jia Z."/>
            <person name="Duotao L."/>
        </authorList>
    </citation>
    <scope>NUCLEOTIDE SEQUENCE</scope>
    <source>
        <strain evidence="2">WLY-B-L2</strain>
    </source>
</reference>
<feature type="transmembrane region" description="Helical" evidence="1">
    <location>
        <begin position="82"/>
        <end position="99"/>
    </location>
</feature>
<keyword evidence="1" id="KW-0812">Transmembrane</keyword>